<dbReference type="PROSITE" id="PS50240">
    <property type="entry name" value="TRYPSIN_DOM"/>
    <property type="match status" value="1"/>
</dbReference>
<dbReference type="PANTHER" id="PTHR24260">
    <property type="match status" value="1"/>
</dbReference>
<dbReference type="SUPFAM" id="SSF89372">
    <property type="entry name" value="Fucose-specific lectin"/>
    <property type="match status" value="1"/>
</dbReference>
<dbReference type="EMBL" id="BJND01000017">
    <property type="protein sequence ID" value="GEC04727.1"/>
    <property type="molecule type" value="Genomic_DNA"/>
</dbReference>
<evidence type="ECO:0000313" key="4">
    <source>
        <dbReference type="Proteomes" id="UP000317881"/>
    </source>
</evidence>
<dbReference type="InterPro" id="IPR001254">
    <property type="entry name" value="Trypsin_dom"/>
</dbReference>
<name>A0A4Y3VCS0_9ACTN</name>
<dbReference type="Gene3D" id="2.115.10.10">
    <property type="entry name" value="Tachylectin 2"/>
    <property type="match status" value="1"/>
</dbReference>
<dbReference type="PANTHER" id="PTHR24260:SF136">
    <property type="entry name" value="GH08193P-RELATED"/>
    <property type="match status" value="1"/>
</dbReference>
<evidence type="ECO:0000313" key="3">
    <source>
        <dbReference type="EMBL" id="GEC04727.1"/>
    </source>
</evidence>
<dbReference type="Gene3D" id="2.40.10.10">
    <property type="entry name" value="Trypsin-like serine proteases"/>
    <property type="match status" value="1"/>
</dbReference>
<dbReference type="PRINTS" id="PR00722">
    <property type="entry name" value="CHYMOTRYPSIN"/>
</dbReference>
<dbReference type="GO" id="GO:0004252">
    <property type="term" value="F:serine-type endopeptidase activity"/>
    <property type="evidence" value="ECO:0007669"/>
    <property type="project" value="InterPro"/>
</dbReference>
<dbReference type="Pfam" id="PF00089">
    <property type="entry name" value="Trypsin"/>
    <property type="match status" value="1"/>
</dbReference>
<keyword evidence="1" id="KW-0732">Signal</keyword>
<dbReference type="Pfam" id="PF14517">
    <property type="entry name" value="Tachylectin"/>
    <property type="match status" value="1"/>
</dbReference>
<evidence type="ECO:0000256" key="1">
    <source>
        <dbReference type="SAM" id="SignalP"/>
    </source>
</evidence>
<evidence type="ECO:0000259" key="2">
    <source>
        <dbReference type="PROSITE" id="PS50240"/>
    </source>
</evidence>
<sequence length="852" mass="90436">MPRPRPRSTRLSALAAFSAALTAAPMLVSAAPAQAVTGAPASDNAYAFTARLDIGDGQRACSGTLVYAQWLLTAASCFVDNPAAGLNVPAGAPALPTTATIGRTDLTTTTGQVRNVVQLVPHPDQDLVLAKLATPVTGITPVALSATAPAAGEELRVAGYGRTKDEWAPLRLHTGAFTVDSVSATEVGITGKDGAAVCKGDTGGPAFREADGTVQLVGINSRSWQGGCFGTDETETRTGAIGTRIDKVRTWINANVGPACASTGALYSVTTAGSLLRRNVGDPANGTVTVPESITIDSGWDQYPRVLAGPFASFYGIKADGLYFSHRVASTGAWDIHHRKISTGFTTYRLPENRNEISIDRGGHIWHVDGGGDLRWVQYTSATNSWNPAGNKKIDSGWGRYSHIVATDDGVLYGIDSATGHLLRSRYDFESERWLQRHVTVSWADWRDSKNITSFGGDVIVRVKANGDVRHYRYHEPTGDFDGVYNLLIGSGSHWAGYTSVSGAPDSCALRADYTPESPAIDADRTGPASVLQTSTGEIEYAYTDSEGRIVHGRQTDPADFSSVQWTTGPDTETFSGRTQLAEQPDGAVALTAQNVNSQTWWRRHSAGSSAWGNWINLAGAMKEPPVTGKRPDGVLVQFAVDADGKPWYRAQQRPNVDFMGWIRLDGEGFAGPLTAVTVRDGIQLFGTDTAGQLRTATFKDGVVGSWTNLGDQKITHAPSVVVYPGFRLGVFARTTGGQIVNLVQASEGAAFPATWTQVGDLTAAGAPSAVINPVSGFTEVVARAADGTIHNTRETQQGAFGTWQAWQQAGTERSATDPAAFTYTTDAGSAWAYVFRTDANQARIQQGPSGS</sequence>
<dbReference type="SMART" id="SM00020">
    <property type="entry name" value="Tryp_SPc"/>
    <property type="match status" value="1"/>
</dbReference>
<dbReference type="SUPFAM" id="SSF50494">
    <property type="entry name" value="Trypsin-like serine proteases"/>
    <property type="match status" value="1"/>
</dbReference>
<reference evidence="3 4" key="1">
    <citation type="submission" date="2019-06" db="EMBL/GenBank/DDBJ databases">
        <title>Whole genome shotgun sequence of Streptomyces spinoverrucosus NBRC 14228.</title>
        <authorList>
            <person name="Hosoyama A."/>
            <person name="Uohara A."/>
            <person name="Ohji S."/>
            <person name="Ichikawa N."/>
        </authorList>
    </citation>
    <scope>NUCLEOTIDE SEQUENCE [LARGE SCALE GENOMIC DNA]</scope>
    <source>
        <strain evidence="3 4">NBRC 14228</strain>
    </source>
</reference>
<dbReference type="RefSeq" id="WP_167529569.1">
    <property type="nucleotide sequence ID" value="NZ_BJND01000017.1"/>
</dbReference>
<dbReference type="InterPro" id="IPR001314">
    <property type="entry name" value="Peptidase_S1A"/>
</dbReference>
<dbReference type="GO" id="GO:0006508">
    <property type="term" value="P:proteolysis"/>
    <property type="evidence" value="ECO:0007669"/>
    <property type="project" value="InterPro"/>
</dbReference>
<protein>
    <recommendedName>
        <fullName evidence="2">Peptidase S1 domain-containing protein</fullName>
    </recommendedName>
</protein>
<feature type="domain" description="Peptidase S1" evidence="2">
    <location>
        <begin position="35"/>
        <end position="257"/>
    </location>
</feature>
<dbReference type="InterPro" id="IPR058502">
    <property type="entry name" value="PLL-like_beta-prop"/>
</dbReference>
<gene>
    <name evidence="3" type="ORF">SSP24_23820</name>
</gene>
<feature type="signal peptide" evidence="1">
    <location>
        <begin position="1"/>
        <end position="35"/>
    </location>
</feature>
<feature type="chain" id="PRO_5039296673" description="Peptidase S1 domain-containing protein" evidence="1">
    <location>
        <begin position="36"/>
        <end position="852"/>
    </location>
</feature>
<accession>A0A4Y3VCS0</accession>
<comment type="caution">
    <text evidence="3">The sequence shown here is derived from an EMBL/GenBank/DDBJ whole genome shotgun (WGS) entry which is preliminary data.</text>
</comment>
<organism evidence="3 4">
    <name type="scientific">Streptomyces spinoverrucosus</name>
    <dbReference type="NCBI Taxonomy" id="284043"/>
    <lineage>
        <taxon>Bacteria</taxon>
        <taxon>Bacillati</taxon>
        <taxon>Actinomycetota</taxon>
        <taxon>Actinomycetes</taxon>
        <taxon>Kitasatosporales</taxon>
        <taxon>Streptomycetaceae</taxon>
        <taxon>Streptomyces</taxon>
    </lineage>
</organism>
<dbReference type="SUPFAM" id="SSF50934">
    <property type="entry name" value="Tachylectin-2"/>
    <property type="match status" value="1"/>
</dbReference>
<dbReference type="InterPro" id="IPR009003">
    <property type="entry name" value="Peptidase_S1_PA"/>
</dbReference>
<dbReference type="AlphaFoldDB" id="A0A4Y3VCS0"/>
<dbReference type="Proteomes" id="UP000317881">
    <property type="component" value="Unassembled WGS sequence"/>
</dbReference>
<dbReference type="InterPro" id="IPR023294">
    <property type="entry name" value="Tachylectin2"/>
</dbReference>
<dbReference type="Pfam" id="PF26607">
    <property type="entry name" value="DUF8189"/>
    <property type="match status" value="1"/>
</dbReference>
<dbReference type="InterPro" id="IPR036813">
    <property type="entry name" value="Tachylectin2_sf"/>
</dbReference>
<dbReference type="Gene3D" id="2.20.25.650">
    <property type="entry name" value="Tachylectin-2-like"/>
    <property type="match status" value="1"/>
</dbReference>
<dbReference type="InterPro" id="IPR051333">
    <property type="entry name" value="CLIP_Serine_Protease"/>
</dbReference>
<proteinExistence type="predicted"/>
<keyword evidence="4" id="KW-1185">Reference proteome</keyword>
<dbReference type="InterPro" id="IPR043504">
    <property type="entry name" value="Peptidase_S1_PA_chymotrypsin"/>
</dbReference>